<reference evidence="6" key="1">
    <citation type="submission" date="2021-02" db="EMBL/GenBank/DDBJ databases">
        <title>Skermanella TT6 skin isolate.</title>
        <authorList>
            <person name="Lee K."/>
            <person name="Ganzorig M."/>
        </authorList>
    </citation>
    <scope>NUCLEOTIDE SEQUENCE</scope>
    <source>
        <strain evidence="6">TT6</strain>
    </source>
</reference>
<sequence>MSFMGKKWDYDVPSVAIWQECLRVLKPGGHLLSFSGTRTYHRLVVNVEDAGFDIRDQIGWLYGSGFPKSHNLKDEWAGWGTALKPAWEPCVLARKPFGGTVAKNVATHGTGAINIDECRVPTEDNTTRFCNAGTGNHKNWRTGNHAGVHGGHASGRWPANVIHDGSDEVLGAFSVFGDQSGTPARFFYNAKASKQDRAGSEHPTVKPVALMQYLVKLVTPVGGTVLDPFAGSGTTGEAAVEAGMNVILIEREAEYVEDISRRLMSSVAD</sequence>
<keyword evidence="7" id="KW-1185">Reference proteome</keyword>
<feature type="domain" description="DNA methylase N-4/N-6" evidence="5">
    <location>
        <begin position="15"/>
        <end position="259"/>
    </location>
</feature>
<dbReference type="EMBL" id="CP067420">
    <property type="protein sequence ID" value="QQP88548.1"/>
    <property type="molecule type" value="Genomic_DNA"/>
</dbReference>
<accession>A0ABX7B577</accession>
<name>A0ABX7B577_9PROT</name>
<evidence type="ECO:0000259" key="5">
    <source>
        <dbReference type="Pfam" id="PF01555"/>
    </source>
</evidence>
<evidence type="ECO:0000313" key="6">
    <source>
        <dbReference type="EMBL" id="QQP88548.1"/>
    </source>
</evidence>
<dbReference type="Pfam" id="PF01555">
    <property type="entry name" value="N6_N4_Mtase"/>
    <property type="match status" value="1"/>
</dbReference>
<organism evidence="6 7">
    <name type="scientific">Skermanella cutis</name>
    <dbReference type="NCBI Taxonomy" id="2775420"/>
    <lineage>
        <taxon>Bacteria</taxon>
        <taxon>Pseudomonadati</taxon>
        <taxon>Pseudomonadota</taxon>
        <taxon>Alphaproteobacteria</taxon>
        <taxon>Rhodospirillales</taxon>
        <taxon>Azospirillaceae</taxon>
        <taxon>Skermanella</taxon>
    </lineage>
</organism>
<comment type="similarity">
    <text evidence="4">Belongs to the N(4)/N(6)-methyltransferase family.</text>
</comment>
<evidence type="ECO:0000256" key="3">
    <source>
        <dbReference type="ARBA" id="ARBA00047942"/>
    </source>
</evidence>
<dbReference type="Proteomes" id="UP000595197">
    <property type="component" value="Chromosome"/>
</dbReference>
<dbReference type="InterPro" id="IPR001091">
    <property type="entry name" value="RM_Methyltransferase"/>
</dbReference>
<dbReference type="InterPro" id="IPR002941">
    <property type="entry name" value="DNA_methylase_N4/N6"/>
</dbReference>
<evidence type="ECO:0000256" key="2">
    <source>
        <dbReference type="ARBA" id="ARBA00022679"/>
    </source>
</evidence>
<dbReference type="EC" id="2.1.1.-" evidence="4"/>
<protein>
    <recommendedName>
        <fullName evidence="4">Methyltransferase</fullName>
        <ecNumber evidence="4">2.1.1.-</ecNumber>
    </recommendedName>
</protein>
<dbReference type="InterPro" id="IPR029063">
    <property type="entry name" value="SAM-dependent_MTases_sf"/>
</dbReference>
<keyword evidence="1" id="KW-0489">Methyltransferase</keyword>
<comment type="catalytic activity">
    <reaction evidence="3">
        <text>a 2'-deoxyadenosine in DNA + S-adenosyl-L-methionine = an N(6)-methyl-2'-deoxyadenosine in DNA + S-adenosyl-L-homocysteine + H(+)</text>
        <dbReference type="Rhea" id="RHEA:15197"/>
        <dbReference type="Rhea" id="RHEA-COMP:12418"/>
        <dbReference type="Rhea" id="RHEA-COMP:12419"/>
        <dbReference type="ChEBI" id="CHEBI:15378"/>
        <dbReference type="ChEBI" id="CHEBI:57856"/>
        <dbReference type="ChEBI" id="CHEBI:59789"/>
        <dbReference type="ChEBI" id="CHEBI:90615"/>
        <dbReference type="ChEBI" id="CHEBI:90616"/>
        <dbReference type="EC" id="2.1.1.72"/>
    </reaction>
</comment>
<proteinExistence type="inferred from homology"/>
<keyword evidence="2" id="KW-0808">Transferase</keyword>
<evidence type="ECO:0000256" key="1">
    <source>
        <dbReference type="ARBA" id="ARBA00022603"/>
    </source>
</evidence>
<dbReference type="Gene3D" id="3.40.50.150">
    <property type="entry name" value="Vaccinia Virus protein VP39"/>
    <property type="match status" value="1"/>
</dbReference>
<evidence type="ECO:0000256" key="4">
    <source>
        <dbReference type="RuleBase" id="RU362026"/>
    </source>
</evidence>
<gene>
    <name evidence="6" type="ORF">IGS68_21345</name>
</gene>
<dbReference type="SUPFAM" id="SSF53335">
    <property type="entry name" value="S-adenosyl-L-methionine-dependent methyltransferases"/>
    <property type="match status" value="1"/>
</dbReference>
<evidence type="ECO:0000313" key="7">
    <source>
        <dbReference type="Proteomes" id="UP000595197"/>
    </source>
</evidence>
<dbReference type="PRINTS" id="PR00508">
    <property type="entry name" value="S21N4MTFRASE"/>
</dbReference>